<accession>A0A1M5M8A0</accession>
<dbReference type="InterPro" id="IPR001387">
    <property type="entry name" value="Cro/C1-type_HTH"/>
</dbReference>
<dbReference type="SMART" id="SM00530">
    <property type="entry name" value="HTH_XRE"/>
    <property type="match status" value="1"/>
</dbReference>
<dbReference type="Pfam" id="PF13560">
    <property type="entry name" value="HTH_31"/>
    <property type="match status" value="1"/>
</dbReference>
<sequence length="122" mass="13007">MNGSGGYPGRRVFGAELRRWRKRRGLTLRELGHLVAYSAGQLCKVEVGRRAPSRQLAVACDRVLDAGGALVAIAPPQPPRPRRAAAAGRSVVLRGFLEDGRPLFVVLPVMPDGHRSSGGCVG</sequence>
<dbReference type="Proteomes" id="UP000184501">
    <property type="component" value="Unassembled WGS sequence"/>
</dbReference>
<evidence type="ECO:0000259" key="1">
    <source>
        <dbReference type="PROSITE" id="PS50943"/>
    </source>
</evidence>
<name>A0A1M5M8A0_STRHI</name>
<evidence type="ECO:0000313" key="2">
    <source>
        <dbReference type="EMBL" id="SHG73482.1"/>
    </source>
</evidence>
<dbReference type="RefSeq" id="WP_143174435.1">
    <property type="nucleotide sequence ID" value="NZ_FQVN01000013.1"/>
</dbReference>
<reference evidence="2 3" key="1">
    <citation type="submission" date="2016-11" db="EMBL/GenBank/DDBJ databases">
        <authorList>
            <person name="Jaros S."/>
            <person name="Januszkiewicz K."/>
            <person name="Wedrychowicz H."/>
        </authorList>
    </citation>
    <scope>NUCLEOTIDE SEQUENCE [LARGE SCALE GENOMIC DNA]</scope>
    <source>
        <strain evidence="2 3">DSM 44523</strain>
    </source>
</reference>
<proteinExistence type="predicted"/>
<dbReference type="InterPro" id="IPR010982">
    <property type="entry name" value="Lambda_DNA-bd_dom_sf"/>
</dbReference>
<dbReference type="Gene3D" id="1.10.260.40">
    <property type="entry name" value="lambda repressor-like DNA-binding domains"/>
    <property type="match status" value="1"/>
</dbReference>
<protein>
    <submittedName>
        <fullName evidence="2">Helix-turn-helix domain-containing protein</fullName>
    </submittedName>
</protein>
<dbReference type="STRING" id="2017.SAMN05444320_11327"/>
<keyword evidence="3" id="KW-1185">Reference proteome</keyword>
<dbReference type="EMBL" id="FQVN01000013">
    <property type="protein sequence ID" value="SHG73482.1"/>
    <property type="molecule type" value="Genomic_DNA"/>
</dbReference>
<feature type="domain" description="HTH cro/C1-type" evidence="1">
    <location>
        <begin position="17"/>
        <end position="70"/>
    </location>
</feature>
<dbReference type="OrthoDB" id="3213425at2"/>
<dbReference type="GO" id="GO:0003677">
    <property type="term" value="F:DNA binding"/>
    <property type="evidence" value="ECO:0007669"/>
    <property type="project" value="InterPro"/>
</dbReference>
<dbReference type="PROSITE" id="PS50943">
    <property type="entry name" value="HTH_CROC1"/>
    <property type="match status" value="1"/>
</dbReference>
<gene>
    <name evidence="2" type="ORF">SAMN05444320_11327</name>
</gene>
<organism evidence="2 3">
    <name type="scientific">Streptoalloteichus hindustanus</name>
    <dbReference type="NCBI Taxonomy" id="2017"/>
    <lineage>
        <taxon>Bacteria</taxon>
        <taxon>Bacillati</taxon>
        <taxon>Actinomycetota</taxon>
        <taxon>Actinomycetes</taxon>
        <taxon>Pseudonocardiales</taxon>
        <taxon>Pseudonocardiaceae</taxon>
        <taxon>Streptoalloteichus</taxon>
    </lineage>
</organism>
<evidence type="ECO:0000313" key="3">
    <source>
        <dbReference type="Proteomes" id="UP000184501"/>
    </source>
</evidence>
<dbReference type="AlphaFoldDB" id="A0A1M5M8A0"/>
<dbReference type="SUPFAM" id="SSF47413">
    <property type="entry name" value="lambda repressor-like DNA-binding domains"/>
    <property type="match status" value="1"/>
</dbReference>
<dbReference type="CDD" id="cd00093">
    <property type="entry name" value="HTH_XRE"/>
    <property type="match status" value="1"/>
</dbReference>